<sequence>MFTAVRGNVTPPSSNMNMLNVSASWVERCAFWYPHPSWFPEIAGSNMILQQTRASQNIFQTVGFYANQAKYYNYTANTCKGN</sequence>
<dbReference type="SUPFAM" id="SSF55797">
    <property type="entry name" value="PR-1-like"/>
    <property type="match status" value="1"/>
</dbReference>
<organism evidence="1">
    <name type="scientific">Mesocestoides corti</name>
    <name type="common">Flatworm</name>
    <dbReference type="NCBI Taxonomy" id="53468"/>
    <lineage>
        <taxon>Eukaryota</taxon>
        <taxon>Metazoa</taxon>
        <taxon>Spiralia</taxon>
        <taxon>Lophotrochozoa</taxon>
        <taxon>Platyhelminthes</taxon>
        <taxon>Cestoda</taxon>
        <taxon>Eucestoda</taxon>
        <taxon>Cyclophyllidea</taxon>
        <taxon>Mesocestoididae</taxon>
        <taxon>Mesocestoides</taxon>
    </lineage>
</organism>
<name>A0A5K3G137_MESCO</name>
<dbReference type="AlphaFoldDB" id="A0A5K3G137"/>
<accession>A0A5K3G137</accession>
<dbReference type="InterPro" id="IPR035940">
    <property type="entry name" value="CAP_sf"/>
</dbReference>
<proteinExistence type="predicted"/>
<protein>
    <submittedName>
        <fullName evidence="1">SCP domain-containing protein</fullName>
    </submittedName>
</protein>
<dbReference type="WBParaSite" id="MCU_011878-RA">
    <property type="protein sequence ID" value="MCU_011878-RA"/>
    <property type="gene ID" value="MCU_011878"/>
</dbReference>
<evidence type="ECO:0000313" key="1">
    <source>
        <dbReference type="WBParaSite" id="MCU_011878-RA"/>
    </source>
</evidence>
<reference evidence="1" key="1">
    <citation type="submission" date="2019-11" db="UniProtKB">
        <authorList>
            <consortium name="WormBaseParasite"/>
        </authorList>
    </citation>
    <scope>IDENTIFICATION</scope>
</reference>